<dbReference type="GO" id="GO:0005737">
    <property type="term" value="C:cytoplasm"/>
    <property type="evidence" value="ECO:0007669"/>
    <property type="project" value="TreeGrafter"/>
</dbReference>
<feature type="domain" description="UBA-like" evidence="15">
    <location>
        <begin position="16"/>
        <end position="51"/>
    </location>
</feature>
<evidence type="ECO:0000256" key="10">
    <source>
        <dbReference type="ARBA" id="ARBA00023204"/>
    </source>
</evidence>
<dbReference type="PANTHER" id="PTHR15822:SF4">
    <property type="entry name" value="TYROSYL-DNA PHOSPHODIESTERASE 2"/>
    <property type="match status" value="1"/>
</dbReference>
<evidence type="ECO:0000256" key="1">
    <source>
        <dbReference type="ARBA" id="ARBA00001936"/>
    </source>
</evidence>
<keyword evidence="11" id="KW-0539">Nucleus</keyword>
<evidence type="ECO:0000313" key="17">
    <source>
        <dbReference type="Proteomes" id="UP000549394"/>
    </source>
</evidence>
<dbReference type="InterPro" id="IPR036691">
    <property type="entry name" value="Endo/exonu/phosph_ase_sf"/>
</dbReference>
<evidence type="ECO:0000256" key="9">
    <source>
        <dbReference type="ARBA" id="ARBA00022842"/>
    </source>
</evidence>
<keyword evidence="17" id="KW-1185">Reference proteome</keyword>
<dbReference type="SUPFAM" id="SSF46934">
    <property type="entry name" value="UBA-like"/>
    <property type="match status" value="1"/>
</dbReference>
<dbReference type="CDD" id="cd09080">
    <property type="entry name" value="TDP2"/>
    <property type="match status" value="1"/>
</dbReference>
<evidence type="ECO:0000256" key="7">
    <source>
        <dbReference type="ARBA" id="ARBA00022763"/>
    </source>
</evidence>
<organism evidence="16 17">
    <name type="scientific">Dimorphilus gyrociliatus</name>
    <dbReference type="NCBI Taxonomy" id="2664684"/>
    <lineage>
        <taxon>Eukaryota</taxon>
        <taxon>Metazoa</taxon>
        <taxon>Spiralia</taxon>
        <taxon>Lophotrochozoa</taxon>
        <taxon>Annelida</taxon>
        <taxon>Polychaeta</taxon>
        <taxon>Polychaeta incertae sedis</taxon>
        <taxon>Dinophilidae</taxon>
        <taxon>Dimorphilus</taxon>
    </lineage>
</organism>
<comment type="caution">
    <text evidence="16">The sequence shown here is derived from an EMBL/GenBank/DDBJ whole genome shotgun (WGS) entry which is preliminary data.</text>
</comment>
<dbReference type="Pfam" id="PF22566">
    <property type="entry name" value="UBA_8"/>
    <property type="match status" value="1"/>
</dbReference>
<dbReference type="CDD" id="cd14672">
    <property type="entry name" value="UBA_ceTYDP2_like"/>
    <property type="match status" value="1"/>
</dbReference>
<keyword evidence="8" id="KW-0378">Hydrolase</keyword>
<evidence type="ECO:0000256" key="11">
    <source>
        <dbReference type="ARBA" id="ARBA00023242"/>
    </source>
</evidence>
<protein>
    <recommendedName>
        <fullName evidence="4">Tyrosyl-DNA phosphodiesterase 2</fullName>
    </recommendedName>
    <alternativeName>
        <fullName evidence="12">5'-tyrosyl-DNA phosphodiesterase</fullName>
    </alternativeName>
</protein>
<comment type="cofactor">
    <cofactor evidence="1">
        <name>Mn(2+)</name>
        <dbReference type="ChEBI" id="CHEBI:29035"/>
    </cofactor>
</comment>
<evidence type="ECO:0000256" key="3">
    <source>
        <dbReference type="ARBA" id="ARBA00004322"/>
    </source>
</evidence>
<keyword evidence="10" id="KW-0234">DNA repair</keyword>
<sequence>MSDSDENVPTQEEAEQLCKSFTEVTGTDSACALMFLQQNDWQLEAAVNCFIVANQSPGTKKKLENRNDPSDAPKKQPVKRTKIMSWNIDGLDQNNLLRRARGVAKVINQEMPDIVLLQEVVPQSQKILEETCSDYQFLAGGKSDYYIGAMLHMKETQLMNSQYHPFYSSRQSRGVLIMDLVINNTPCRVMTSHLESTKPLSEERKKQLKRCLDELMNCQSTSLFAGDLNLRDKEIEEIGGLPPGVVDMWEVTGKREMAKFTWDCKLNSNLEMEGRFCPRFRFDRMYIKQDRRRAKLRPVYFELSGIEKIPPPVNRYCSDHWAILGHFDIS</sequence>
<evidence type="ECO:0000256" key="2">
    <source>
        <dbReference type="ARBA" id="ARBA00001946"/>
    </source>
</evidence>
<keyword evidence="5" id="KW-0540">Nuclease</keyword>
<dbReference type="Gene3D" id="3.60.10.10">
    <property type="entry name" value="Endonuclease/exonuclease/phosphatase"/>
    <property type="match status" value="1"/>
</dbReference>
<dbReference type="InterPro" id="IPR005135">
    <property type="entry name" value="Endo/exonuclease/phosphatase"/>
</dbReference>
<dbReference type="Gene3D" id="1.10.8.10">
    <property type="entry name" value="DNA helicase RuvA subunit, C-terminal domain"/>
    <property type="match status" value="1"/>
</dbReference>
<gene>
    <name evidence="16" type="ORF">DGYR_LOCUS11023</name>
</gene>
<evidence type="ECO:0000259" key="14">
    <source>
        <dbReference type="Pfam" id="PF03372"/>
    </source>
</evidence>
<dbReference type="SUPFAM" id="SSF56219">
    <property type="entry name" value="DNase I-like"/>
    <property type="match status" value="1"/>
</dbReference>
<evidence type="ECO:0000256" key="13">
    <source>
        <dbReference type="SAM" id="MobiDB-lite"/>
    </source>
</evidence>
<evidence type="ECO:0000256" key="6">
    <source>
        <dbReference type="ARBA" id="ARBA00022723"/>
    </source>
</evidence>
<evidence type="ECO:0000256" key="5">
    <source>
        <dbReference type="ARBA" id="ARBA00022722"/>
    </source>
</evidence>
<feature type="compositionally biased region" description="Basic and acidic residues" evidence="13">
    <location>
        <begin position="61"/>
        <end position="74"/>
    </location>
</feature>
<dbReference type="GO" id="GO:0003697">
    <property type="term" value="F:single-stranded DNA binding"/>
    <property type="evidence" value="ECO:0007669"/>
    <property type="project" value="TreeGrafter"/>
</dbReference>
<dbReference type="OrthoDB" id="9975959at2759"/>
<dbReference type="Proteomes" id="UP000549394">
    <property type="component" value="Unassembled WGS sequence"/>
</dbReference>
<dbReference type="GO" id="GO:0004518">
    <property type="term" value="F:nuclease activity"/>
    <property type="evidence" value="ECO:0007669"/>
    <property type="project" value="UniProtKB-KW"/>
</dbReference>
<dbReference type="GO" id="GO:0070260">
    <property type="term" value="F:5'-tyrosyl-DNA phosphodiesterase activity"/>
    <property type="evidence" value="ECO:0007669"/>
    <property type="project" value="TreeGrafter"/>
</dbReference>
<dbReference type="InterPro" id="IPR054109">
    <property type="entry name" value="UBA_8"/>
</dbReference>
<keyword evidence="7" id="KW-0227">DNA damage</keyword>
<evidence type="ECO:0000256" key="8">
    <source>
        <dbReference type="ARBA" id="ARBA00022801"/>
    </source>
</evidence>
<name>A0A7I8W464_9ANNE</name>
<keyword evidence="6" id="KW-0479">Metal-binding</keyword>
<evidence type="ECO:0000313" key="16">
    <source>
        <dbReference type="EMBL" id="CAD5123336.1"/>
    </source>
</evidence>
<dbReference type="InterPro" id="IPR051547">
    <property type="entry name" value="TDP2-like"/>
</dbReference>
<feature type="domain" description="Endonuclease/exonuclease/phosphatase" evidence="14">
    <location>
        <begin position="84"/>
        <end position="145"/>
    </location>
</feature>
<proteinExistence type="predicted"/>
<comment type="subcellular location">
    <subcellularLocation>
        <location evidence="3">Nucleus</location>
        <location evidence="3">PML body</location>
    </subcellularLocation>
</comment>
<reference evidence="16 17" key="1">
    <citation type="submission" date="2020-08" db="EMBL/GenBank/DDBJ databases">
        <authorList>
            <person name="Hejnol A."/>
        </authorList>
    </citation>
    <scope>NUCLEOTIDE SEQUENCE [LARGE SCALE GENOMIC DNA]</scope>
</reference>
<dbReference type="GO" id="GO:0016605">
    <property type="term" value="C:PML body"/>
    <property type="evidence" value="ECO:0007669"/>
    <property type="project" value="UniProtKB-SubCell"/>
</dbReference>
<dbReference type="FunFam" id="3.60.10.10:FF:000024">
    <property type="entry name" value="Tyrosyl-DNA phosphodiesterase 2"/>
    <property type="match status" value="1"/>
</dbReference>
<evidence type="ECO:0000259" key="15">
    <source>
        <dbReference type="Pfam" id="PF22566"/>
    </source>
</evidence>
<dbReference type="GO" id="GO:0006302">
    <property type="term" value="P:double-strand break repair"/>
    <property type="evidence" value="ECO:0007669"/>
    <property type="project" value="TreeGrafter"/>
</dbReference>
<dbReference type="PANTHER" id="PTHR15822">
    <property type="entry name" value="TRAF AND TNF RECEPTOR-ASSOCIATED PROTEIN"/>
    <property type="match status" value="1"/>
</dbReference>
<evidence type="ECO:0000256" key="12">
    <source>
        <dbReference type="ARBA" id="ARBA00031304"/>
    </source>
</evidence>
<dbReference type="Pfam" id="PF03372">
    <property type="entry name" value="Exo_endo_phos"/>
    <property type="match status" value="1"/>
</dbReference>
<dbReference type="EMBL" id="CAJFCJ010000019">
    <property type="protein sequence ID" value="CAD5123336.1"/>
    <property type="molecule type" value="Genomic_DNA"/>
</dbReference>
<dbReference type="InterPro" id="IPR009060">
    <property type="entry name" value="UBA-like_sf"/>
</dbReference>
<keyword evidence="9" id="KW-0460">Magnesium</keyword>
<dbReference type="GO" id="GO:0046872">
    <property type="term" value="F:metal ion binding"/>
    <property type="evidence" value="ECO:0007669"/>
    <property type="project" value="UniProtKB-KW"/>
</dbReference>
<comment type="cofactor">
    <cofactor evidence="2">
        <name>Mg(2+)</name>
        <dbReference type="ChEBI" id="CHEBI:18420"/>
    </cofactor>
</comment>
<evidence type="ECO:0000256" key="4">
    <source>
        <dbReference type="ARBA" id="ARBA00017870"/>
    </source>
</evidence>
<accession>A0A7I8W464</accession>
<feature type="region of interest" description="Disordered" evidence="13">
    <location>
        <begin position="59"/>
        <end position="78"/>
    </location>
</feature>
<dbReference type="AlphaFoldDB" id="A0A7I8W464"/>